<keyword evidence="4 5" id="KW-0472">Membrane</keyword>
<feature type="transmembrane region" description="Helical" evidence="5">
    <location>
        <begin position="378"/>
        <end position="401"/>
    </location>
</feature>
<gene>
    <name evidence="7" type="ORF">APHIGO_LOCUS997</name>
</gene>
<keyword evidence="8" id="KW-1185">Reference proteome</keyword>
<reference evidence="7" key="2">
    <citation type="submission" date="2022-10" db="EMBL/GenBank/DDBJ databases">
        <authorList>
            <consortium name="ENA_rothamsted_submissions"/>
            <consortium name="culmorum"/>
            <person name="King R."/>
        </authorList>
    </citation>
    <scope>NUCLEOTIDE SEQUENCE</scope>
</reference>
<proteinExistence type="predicted"/>
<dbReference type="GO" id="GO:0005774">
    <property type="term" value="C:vacuolar membrane"/>
    <property type="evidence" value="ECO:0007669"/>
    <property type="project" value="TreeGrafter"/>
</dbReference>
<sequence>MLPVEESISSINRNDILKLGVSAGLNASDLSEKSDKLSVQSRSVKSVDDETSSLLMIESGNMAKEKWKSDCVNIRSNGKNEQTKRENAEHRLSILSIVYNPTAHPTSYLNTLINMLKGNVGCGILAMGDAFKNGGLFLSPILTCIIGIICVYNQHVLVQCSKSVKEKLKLQHNPQFAETVELSFQSGPQRFQSYSVFFRNSVNSFIVITQLGFCCVYILFVSKSIQQVLSWYNIQLDVHVSILISMVPIMISSLIRSLKFIARLSAVANICMLVGLVVILYYCTIDLPPLSSRSAIAHWTTIPLFFGTSIFSFEGISLVLPLEQEMKKPKQFSTPFGVLNVGMVIVTSFIVLTGFMGYLKFGDAVRGSLTLNLPEEFLLSKVVISSMMFGIICTYTLQFYVPVEILWPKVEQKFGPFRSPLLWETGLRVILVLITFIAADVIPHLSLFISMMGAVASTFLALIFPPLCHMAVTSADDGGNGYGVFSWRLVMNCVTLVLGALGFVTGTYASVYEIIGAFQKVVVTAAAVTNSTSVNNYTTALEAH</sequence>
<reference evidence="7" key="1">
    <citation type="submission" date="2022-02" db="EMBL/GenBank/DDBJ databases">
        <authorList>
            <person name="King R."/>
        </authorList>
    </citation>
    <scope>NUCLEOTIDE SEQUENCE</scope>
</reference>
<dbReference type="Proteomes" id="UP001154329">
    <property type="component" value="Chromosome 1"/>
</dbReference>
<dbReference type="PANTHER" id="PTHR22950">
    <property type="entry name" value="AMINO ACID TRANSPORTER"/>
    <property type="match status" value="1"/>
</dbReference>
<dbReference type="InterPro" id="IPR013057">
    <property type="entry name" value="AA_transpt_TM"/>
</dbReference>
<dbReference type="AlphaFoldDB" id="A0A9P0IKQ8"/>
<evidence type="ECO:0000256" key="4">
    <source>
        <dbReference type="ARBA" id="ARBA00023136"/>
    </source>
</evidence>
<accession>A0A9P0IKQ8</accession>
<protein>
    <recommendedName>
        <fullName evidence="6">Amino acid transporter transmembrane domain-containing protein</fullName>
    </recommendedName>
</protein>
<organism evidence="7 8">
    <name type="scientific">Aphis gossypii</name>
    <name type="common">Cotton aphid</name>
    <dbReference type="NCBI Taxonomy" id="80765"/>
    <lineage>
        <taxon>Eukaryota</taxon>
        <taxon>Metazoa</taxon>
        <taxon>Ecdysozoa</taxon>
        <taxon>Arthropoda</taxon>
        <taxon>Hexapoda</taxon>
        <taxon>Insecta</taxon>
        <taxon>Pterygota</taxon>
        <taxon>Neoptera</taxon>
        <taxon>Paraneoptera</taxon>
        <taxon>Hemiptera</taxon>
        <taxon>Sternorrhyncha</taxon>
        <taxon>Aphidomorpha</taxon>
        <taxon>Aphidoidea</taxon>
        <taxon>Aphididae</taxon>
        <taxon>Aphidini</taxon>
        <taxon>Aphis</taxon>
        <taxon>Aphis</taxon>
    </lineage>
</organism>
<dbReference type="PANTHER" id="PTHR22950:SF349">
    <property type="entry name" value="AMINO ACID TRANSPORTER TRANSMEMBRANE DOMAIN-CONTAINING PROTEIN"/>
    <property type="match status" value="1"/>
</dbReference>
<name>A0A9P0IKQ8_APHGO</name>
<feature type="transmembrane region" description="Helical" evidence="5">
    <location>
        <begin position="232"/>
        <end position="251"/>
    </location>
</feature>
<keyword evidence="3 5" id="KW-1133">Transmembrane helix</keyword>
<feature type="transmembrane region" description="Helical" evidence="5">
    <location>
        <begin position="489"/>
        <end position="511"/>
    </location>
</feature>
<evidence type="ECO:0000256" key="2">
    <source>
        <dbReference type="ARBA" id="ARBA00022692"/>
    </source>
</evidence>
<feature type="transmembrane region" description="Helical" evidence="5">
    <location>
        <begin position="202"/>
        <end position="220"/>
    </location>
</feature>
<feature type="transmembrane region" description="Helical" evidence="5">
    <location>
        <begin position="445"/>
        <end position="468"/>
    </location>
</feature>
<feature type="transmembrane region" description="Helical" evidence="5">
    <location>
        <begin position="334"/>
        <end position="358"/>
    </location>
</feature>
<evidence type="ECO:0000313" key="8">
    <source>
        <dbReference type="Proteomes" id="UP001154329"/>
    </source>
</evidence>
<evidence type="ECO:0000256" key="5">
    <source>
        <dbReference type="SAM" id="Phobius"/>
    </source>
</evidence>
<feature type="domain" description="Amino acid transporter transmembrane" evidence="6">
    <location>
        <begin position="104"/>
        <end position="510"/>
    </location>
</feature>
<dbReference type="Pfam" id="PF01490">
    <property type="entry name" value="Aa_trans"/>
    <property type="match status" value="1"/>
</dbReference>
<feature type="transmembrane region" description="Helical" evidence="5">
    <location>
        <begin position="260"/>
        <end position="282"/>
    </location>
</feature>
<evidence type="ECO:0000259" key="6">
    <source>
        <dbReference type="Pfam" id="PF01490"/>
    </source>
</evidence>
<feature type="transmembrane region" description="Helical" evidence="5">
    <location>
        <begin position="302"/>
        <end position="322"/>
    </location>
</feature>
<evidence type="ECO:0000313" key="7">
    <source>
        <dbReference type="EMBL" id="CAH1709940.1"/>
    </source>
</evidence>
<comment type="subcellular location">
    <subcellularLocation>
        <location evidence="1">Membrane</location>
        <topology evidence="1">Multi-pass membrane protein</topology>
    </subcellularLocation>
</comment>
<dbReference type="EMBL" id="OU899034">
    <property type="protein sequence ID" value="CAH1709940.1"/>
    <property type="molecule type" value="Genomic_DNA"/>
</dbReference>
<keyword evidence="2 5" id="KW-0812">Transmembrane</keyword>
<evidence type="ECO:0000256" key="3">
    <source>
        <dbReference type="ARBA" id="ARBA00022989"/>
    </source>
</evidence>
<evidence type="ECO:0000256" key="1">
    <source>
        <dbReference type="ARBA" id="ARBA00004141"/>
    </source>
</evidence>
<dbReference type="GO" id="GO:0015179">
    <property type="term" value="F:L-amino acid transmembrane transporter activity"/>
    <property type="evidence" value="ECO:0007669"/>
    <property type="project" value="TreeGrafter"/>
</dbReference>
<feature type="transmembrane region" description="Helical" evidence="5">
    <location>
        <begin position="421"/>
        <end position="439"/>
    </location>
</feature>